<dbReference type="PROSITE" id="PS50987">
    <property type="entry name" value="HTH_ARSR_2"/>
    <property type="match status" value="1"/>
</dbReference>
<proteinExistence type="predicted"/>
<gene>
    <name evidence="3" type="ORF">NCTC12092_01824</name>
</gene>
<feature type="domain" description="HTH arsR-type" evidence="2">
    <location>
        <begin position="251"/>
        <end position="345"/>
    </location>
</feature>
<protein>
    <submittedName>
        <fullName evidence="3">Putative transcriptional regulator</fullName>
    </submittedName>
</protein>
<sequence>MNIIYSETASELVEQFYFPQFAISVSDWEWDFTNKERGLLRDVWPILEELFDLFSPYKEKIASYCLLSGSGSILHACLLDMLKKGLAPKTVEAVYAYCLELSEDQVRQLLIDMLNTEAEPMDKASFWECLEMSSKKPEDKWHFSRFYRHPLESMKELVELSRELILLYQPYLEKGRAERQAYAKTFLSEGFLEELFSRFNVAFDENETIYLHIVSPWIIRLSISSDISQNEGQTRWSLVASSRIDQLIESRREIDSDSFANTLKILSDATRYNVFVALTKPHAKSKDIAKDLAITGAAVSFHTQKLINAQLLVVNRDDKDIKYNPNKALLKEVIAKLEADFALGD</sequence>
<dbReference type="EMBL" id="UHFF01000002">
    <property type="protein sequence ID" value="SUN49282.1"/>
    <property type="molecule type" value="Genomic_DNA"/>
</dbReference>
<reference evidence="3 4" key="1">
    <citation type="submission" date="2018-06" db="EMBL/GenBank/DDBJ databases">
        <authorList>
            <consortium name="Pathogen Informatics"/>
            <person name="Doyle S."/>
        </authorList>
    </citation>
    <scope>NUCLEOTIDE SEQUENCE [LARGE SCALE GENOMIC DNA]</scope>
    <source>
        <strain evidence="3 4">NCTC12092</strain>
    </source>
</reference>
<evidence type="ECO:0000313" key="3">
    <source>
        <dbReference type="EMBL" id="SUN49282.1"/>
    </source>
</evidence>
<dbReference type="InterPro" id="IPR011991">
    <property type="entry name" value="ArsR-like_HTH"/>
</dbReference>
<dbReference type="CDD" id="cd00090">
    <property type="entry name" value="HTH_ARSR"/>
    <property type="match status" value="1"/>
</dbReference>
<dbReference type="SUPFAM" id="SSF46785">
    <property type="entry name" value="Winged helix' DNA-binding domain"/>
    <property type="match status" value="1"/>
</dbReference>
<organism evidence="3 4">
    <name type="scientific">Streptococcus equi subsp. equi</name>
    <dbReference type="NCBI Taxonomy" id="148942"/>
    <lineage>
        <taxon>Bacteria</taxon>
        <taxon>Bacillati</taxon>
        <taxon>Bacillota</taxon>
        <taxon>Bacilli</taxon>
        <taxon>Lactobacillales</taxon>
        <taxon>Streptococcaceae</taxon>
        <taxon>Streptococcus</taxon>
    </lineage>
</organism>
<dbReference type="GO" id="GO:0003677">
    <property type="term" value="F:DNA binding"/>
    <property type="evidence" value="ECO:0007669"/>
    <property type="project" value="UniProtKB-KW"/>
</dbReference>
<accession>A0A380JU88</accession>
<keyword evidence="1" id="KW-0238">DNA-binding</keyword>
<dbReference type="AlphaFoldDB" id="A0A380JU88"/>
<dbReference type="InterPro" id="IPR001845">
    <property type="entry name" value="HTH_ArsR_DNA-bd_dom"/>
</dbReference>
<dbReference type="Gene3D" id="1.10.10.10">
    <property type="entry name" value="Winged helix-like DNA-binding domain superfamily/Winged helix DNA-binding domain"/>
    <property type="match status" value="1"/>
</dbReference>
<evidence type="ECO:0000259" key="2">
    <source>
        <dbReference type="PROSITE" id="PS50987"/>
    </source>
</evidence>
<evidence type="ECO:0000256" key="1">
    <source>
        <dbReference type="ARBA" id="ARBA00023125"/>
    </source>
</evidence>
<dbReference type="RefSeq" id="WP_115251365.1">
    <property type="nucleotide sequence ID" value="NZ_UHFF01000002.1"/>
</dbReference>
<dbReference type="InterPro" id="IPR036390">
    <property type="entry name" value="WH_DNA-bd_sf"/>
</dbReference>
<evidence type="ECO:0000313" key="4">
    <source>
        <dbReference type="Proteomes" id="UP000254461"/>
    </source>
</evidence>
<dbReference type="Proteomes" id="UP000254461">
    <property type="component" value="Unassembled WGS sequence"/>
</dbReference>
<dbReference type="SMART" id="SM00418">
    <property type="entry name" value="HTH_ARSR"/>
    <property type="match status" value="1"/>
</dbReference>
<dbReference type="InterPro" id="IPR036388">
    <property type="entry name" value="WH-like_DNA-bd_sf"/>
</dbReference>
<dbReference type="GO" id="GO:0003700">
    <property type="term" value="F:DNA-binding transcription factor activity"/>
    <property type="evidence" value="ECO:0007669"/>
    <property type="project" value="InterPro"/>
</dbReference>
<name>A0A380JU88_9STRE</name>